<dbReference type="AlphaFoldDB" id="A0A157SBZ4"/>
<dbReference type="Proteomes" id="UP000076825">
    <property type="component" value="Chromosome 1"/>
</dbReference>
<accession>A0A157SBZ4</accession>
<dbReference type="InterPro" id="IPR028082">
    <property type="entry name" value="Peripla_BP_I"/>
</dbReference>
<evidence type="ECO:0000313" key="5">
    <source>
        <dbReference type="Proteomes" id="UP000076825"/>
    </source>
</evidence>
<gene>
    <name evidence="4" type="primary">amiC_3</name>
    <name evidence="4" type="ORF">SAMEA3906487_01016</name>
</gene>
<evidence type="ECO:0000313" key="4">
    <source>
        <dbReference type="EMBL" id="SAI67960.1"/>
    </source>
</evidence>
<keyword evidence="2" id="KW-0732">Signal</keyword>
<evidence type="ECO:0000259" key="3">
    <source>
        <dbReference type="Pfam" id="PF13458"/>
    </source>
</evidence>
<proteinExistence type="inferred from homology"/>
<protein>
    <submittedName>
        <fullName evidence="4">Substrate-binding periplasmic transport protein</fullName>
    </submittedName>
</protein>
<organism evidence="4 5">
    <name type="scientific">Bordetella trematum</name>
    <dbReference type="NCBI Taxonomy" id="123899"/>
    <lineage>
        <taxon>Bacteria</taxon>
        <taxon>Pseudomonadati</taxon>
        <taxon>Pseudomonadota</taxon>
        <taxon>Betaproteobacteria</taxon>
        <taxon>Burkholderiales</taxon>
        <taxon>Alcaligenaceae</taxon>
        <taxon>Bordetella</taxon>
    </lineage>
</organism>
<feature type="domain" description="Leucine-binding protein" evidence="3">
    <location>
        <begin position="88"/>
        <end position="428"/>
    </location>
</feature>
<evidence type="ECO:0000256" key="1">
    <source>
        <dbReference type="ARBA" id="ARBA00010062"/>
    </source>
</evidence>
<dbReference type="PANTHER" id="PTHR47628">
    <property type="match status" value="1"/>
</dbReference>
<comment type="similarity">
    <text evidence="1">Belongs to the leucine-binding protein family.</text>
</comment>
<dbReference type="EMBL" id="LT546645">
    <property type="protein sequence ID" value="SAI67960.1"/>
    <property type="molecule type" value="Genomic_DNA"/>
</dbReference>
<dbReference type="STRING" id="123899.SAMEA3906487_01016"/>
<dbReference type="PROSITE" id="PS51318">
    <property type="entry name" value="TAT"/>
    <property type="match status" value="1"/>
</dbReference>
<dbReference type="InterPro" id="IPR028081">
    <property type="entry name" value="Leu-bd"/>
</dbReference>
<dbReference type="Gene3D" id="3.40.50.2300">
    <property type="match status" value="2"/>
</dbReference>
<sequence length="465" mass="50827">MVDNGVDILPVSRHLPIPINVYATYGVGLCSSVYFVRGVEPCTPLARKGSTNMSMNRRQFLSYTAATVASSTLMGLTGTRAFAAGEDKINVAAIYDLSGGLDIYGKPVMDALRFAAEEVNAQGGLLGRPLNFIAYDAQSNMQLYAQFAQQAALRDKAAVVHAGITSASREVVRPVLNRYRTLYFYDNQYEGGVCDRNYFAAGVTPAQTVQKLAPYAVKKWGKKVYIVAADYNYGQIVSNWVRKYAADAGGQTVAVEFFPMDVTDFGAAISKIQAASPDFIWSALVGGAHMSFYRQWKATGMTGQIPLASTTFAGGNEHIVLSPEECNGFLVCQNYLQELPGQANVDFVQRFHARYGADYPYITELAMGAYQGFMLWVEGVRKAGSVDRMKVIEALESGVAIDAPSGRVTLDPATHHCTLDVHIAEVRDRKLNLVESFPQQRPSDTAAVCDLIQNPADNRQYAIKF</sequence>
<dbReference type="PATRIC" id="fig|123899.6.peg.995"/>
<dbReference type="SUPFAM" id="SSF53822">
    <property type="entry name" value="Periplasmic binding protein-like I"/>
    <property type="match status" value="1"/>
</dbReference>
<dbReference type="InterPro" id="IPR006311">
    <property type="entry name" value="TAT_signal"/>
</dbReference>
<reference evidence="4 5" key="1">
    <citation type="submission" date="2016-04" db="EMBL/GenBank/DDBJ databases">
        <authorList>
            <consortium name="Pathogen Informatics"/>
        </authorList>
    </citation>
    <scope>NUCLEOTIDE SEQUENCE [LARGE SCALE GENOMIC DNA]</scope>
    <source>
        <strain evidence="4 5">H044680328</strain>
    </source>
</reference>
<name>A0A157SBZ4_9BORD</name>
<keyword evidence="5" id="KW-1185">Reference proteome</keyword>
<dbReference type="KEGG" id="btrm:SAMEA390648701016"/>
<evidence type="ECO:0000256" key="2">
    <source>
        <dbReference type="ARBA" id="ARBA00022729"/>
    </source>
</evidence>
<dbReference type="Pfam" id="PF13458">
    <property type="entry name" value="Peripla_BP_6"/>
    <property type="match status" value="1"/>
</dbReference>
<dbReference type="PANTHER" id="PTHR47628:SF1">
    <property type="entry name" value="ALIPHATIC AMIDASE EXPRESSION-REGULATING PROTEIN"/>
    <property type="match status" value="1"/>
</dbReference>
<dbReference type="CDD" id="cd06356">
    <property type="entry name" value="PBP1_amide_urea_BP-like"/>
    <property type="match status" value="1"/>
</dbReference>